<keyword evidence="3" id="KW-0732">Signal</keyword>
<name>A0AB38RQE0_RHOSG</name>
<feature type="region of interest" description="Disordered" evidence="2">
    <location>
        <begin position="764"/>
        <end position="803"/>
    </location>
</feature>
<evidence type="ECO:0000313" key="4">
    <source>
        <dbReference type="EMBL" id="UPU46979.1"/>
    </source>
</evidence>
<dbReference type="InterPro" id="IPR029058">
    <property type="entry name" value="AB_hydrolase_fold"/>
</dbReference>
<feature type="compositionally biased region" description="Low complexity" evidence="2">
    <location>
        <begin position="779"/>
        <end position="803"/>
    </location>
</feature>
<keyword evidence="4" id="KW-0614">Plasmid</keyword>
<protein>
    <submittedName>
        <fullName evidence="4">Cutinase family protein</fullName>
    </submittedName>
</protein>
<feature type="chain" id="PRO_5044264539" evidence="3">
    <location>
        <begin position="31"/>
        <end position="803"/>
    </location>
</feature>
<dbReference type="GO" id="GO:0016787">
    <property type="term" value="F:hydrolase activity"/>
    <property type="evidence" value="ECO:0007669"/>
    <property type="project" value="UniProtKB-KW"/>
</dbReference>
<geneLocation type="plasmid" evidence="4 5">
    <name>pdjl-6-5</name>
</geneLocation>
<proteinExistence type="predicted"/>
<dbReference type="GO" id="GO:0005737">
    <property type="term" value="C:cytoplasm"/>
    <property type="evidence" value="ECO:0007669"/>
    <property type="project" value="TreeGrafter"/>
</dbReference>
<dbReference type="Proteomes" id="UP000831484">
    <property type="component" value="Plasmid pdjl-6-5"/>
</dbReference>
<dbReference type="InterPro" id="IPR000408">
    <property type="entry name" value="Reg_chr_condens"/>
</dbReference>
<dbReference type="GO" id="GO:0005085">
    <property type="term" value="F:guanyl-nucleotide exchange factor activity"/>
    <property type="evidence" value="ECO:0007669"/>
    <property type="project" value="TreeGrafter"/>
</dbReference>
<evidence type="ECO:0000256" key="3">
    <source>
        <dbReference type="SAM" id="SignalP"/>
    </source>
</evidence>
<dbReference type="InterPro" id="IPR000675">
    <property type="entry name" value="Cutinase/axe"/>
</dbReference>
<dbReference type="SUPFAM" id="SSF50985">
    <property type="entry name" value="RCC1/BLIP-II"/>
    <property type="match status" value="1"/>
</dbReference>
<gene>
    <name evidence="4" type="ORF">M0639_34735</name>
</gene>
<dbReference type="InterPro" id="IPR051553">
    <property type="entry name" value="Ran_GTPase-activating"/>
</dbReference>
<evidence type="ECO:0000256" key="1">
    <source>
        <dbReference type="ARBA" id="ARBA00022801"/>
    </source>
</evidence>
<dbReference type="InterPro" id="IPR009091">
    <property type="entry name" value="RCC1/BLIP-II"/>
</dbReference>
<keyword evidence="5" id="KW-1185">Reference proteome</keyword>
<dbReference type="Pfam" id="PF00415">
    <property type="entry name" value="RCC1"/>
    <property type="match status" value="1"/>
</dbReference>
<sequence length="803" mass="84079">MSRFLRLWTLLFAAALVMSLAQVLTLSAGAATAQPAVGQPQTGAGTMSAGGYHTCQIVQDGNVQCWGMVLGVPNPEDGNQQVHPTAVRIDGVENARQLASGLTFTCALLADRTVTCWGEMNYLPNGERLVYESPTTITGLEGIVQIAAGPAGICAVSVSGALSCWGSFISEGRSYGTSDGWFSSEPAPMDLGSAVNVAVNASEVCALRSDRTVRCRLWTIYPDGPNQGMGQPRVKDYTPSVSDVSSLDLNGGGSQDCAVLFSGAVTCWSPRNIYGSGTTTRLNIGAKASASPSMGAHQCALLTTGEVTCVSSMPAFRGDGTTDTRFYNVEDMRLGESKVIGVSDAYAISAGVAHVCAAMPNMVTKCWGWNDYGQLGNGTTVGSNIPVDVKFSFTSVWDQYLPALGTYDCGKPFFIGIRGSGESPRSSNREDEYAYPVGYTDNGMGWPVDSAYKALDARHPGQINQLGLSYPAIPVELWNSEYNFYEYRDSVNAGVRKLDFLYTVVSRKCEGANTPIILSGYSQGANVINKFLVQTQQTAPERLNNLNAVILFGDPNRIPSTPGNIGSALDTAPGGSVNLNPAMGEAHVDVTPFVNAHPKVLSSFCIAGDAVCNPNPLAMAGSRKWGVDIHTSYAQASDYCRITGKSIPVRQCAALVLEQQLGWTGAGNSPTANTTLSRGQEVVVSANWMKKNTAGRALMASDPVLVGEFTTDDQGSAVVSFHVPSDAHDGDHRIILETDGGDHLEVNVLVSDTQASGPQIIGISAAESNSGGGGGEGNPGDNDGGSNTAGSSGSTSSGSPFGS</sequence>
<keyword evidence="1" id="KW-0378">Hydrolase</keyword>
<dbReference type="Gene3D" id="3.40.50.1820">
    <property type="entry name" value="alpha/beta hydrolase"/>
    <property type="match status" value="1"/>
</dbReference>
<evidence type="ECO:0000256" key="2">
    <source>
        <dbReference type="SAM" id="MobiDB-lite"/>
    </source>
</evidence>
<feature type="signal peptide" evidence="3">
    <location>
        <begin position="1"/>
        <end position="30"/>
    </location>
</feature>
<dbReference type="SMART" id="SM01110">
    <property type="entry name" value="Cutinase"/>
    <property type="match status" value="1"/>
</dbReference>
<dbReference type="PANTHER" id="PTHR45982">
    <property type="entry name" value="REGULATOR OF CHROMOSOME CONDENSATION"/>
    <property type="match status" value="1"/>
</dbReference>
<dbReference type="Pfam" id="PF01083">
    <property type="entry name" value="Cutinase"/>
    <property type="match status" value="1"/>
</dbReference>
<evidence type="ECO:0000313" key="5">
    <source>
        <dbReference type="Proteomes" id="UP000831484"/>
    </source>
</evidence>
<reference evidence="5" key="1">
    <citation type="journal article" date="2022" name="Environ. Microbiol.">
        <title>Functional analysis, diversity, and distribution of carbendazim hydrolases MheI and CbmA, responsible for the initial step in carbendazim degradation.</title>
        <authorList>
            <person name="Zhang M."/>
            <person name="Bai X."/>
            <person name="Li Q."/>
            <person name="Zhang L."/>
            <person name="Zhu Q."/>
            <person name="Gao S."/>
            <person name="Ke Z."/>
            <person name="Jiang M."/>
            <person name="Hu J."/>
            <person name="Qiu J."/>
            <person name="Hong Q."/>
        </authorList>
    </citation>
    <scope>NUCLEOTIDE SEQUENCE [LARGE SCALE GENOMIC DNA]</scope>
    <source>
        <strain evidence="5">djl-6</strain>
    </source>
</reference>
<dbReference type="Gene3D" id="2.130.10.30">
    <property type="entry name" value="Regulator of chromosome condensation 1/beta-lactamase-inhibitor protein II"/>
    <property type="match status" value="2"/>
</dbReference>
<dbReference type="RefSeq" id="WP_197486219.1">
    <property type="nucleotide sequence ID" value="NZ_CP096568.1"/>
</dbReference>
<dbReference type="PANTHER" id="PTHR45982:SF1">
    <property type="entry name" value="REGULATOR OF CHROMOSOME CONDENSATION"/>
    <property type="match status" value="1"/>
</dbReference>
<dbReference type="SUPFAM" id="SSF53474">
    <property type="entry name" value="alpha/beta-Hydrolases"/>
    <property type="match status" value="1"/>
</dbReference>
<dbReference type="EMBL" id="CP096568">
    <property type="protein sequence ID" value="UPU46979.1"/>
    <property type="molecule type" value="Genomic_DNA"/>
</dbReference>
<accession>A0AB38RQE0</accession>
<organism evidence="4 5">
    <name type="scientific">Rhodococcus qingshengii JCM 15477</name>
    <dbReference type="NCBI Taxonomy" id="1303681"/>
    <lineage>
        <taxon>Bacteria</taxon>
        <taxon>Bacillati</taxon>
        <taxon>Actinomycetota</taxon>
        <taxon>Actinomycetes</taxon>
        <taxon>Mycobacteriales</taxon>
        <taxon>Nocardiaceae</taxon>
        <taxon>Rhodococcus</taxon>
        <taxon>Rhodococcus erythropolis group</taxon>
    </lineage>
</organism>
<dbReference type="AlphaFoldDB" id="A0AB38RQE0"/>